<evidence type="ECO:0000313" key="2">
    <source>
        <dbReference type="EMBL" id="KAL3306888.1"/>
    </source>
</evidence>
<proteinExistence type="predicted"/>
<accession>A0ABD2PJ39</accession>
<feature type="compositionally biased region" description="Acidic residues" evidence="1">
    <location>
        <begin position="26"/>
        <end position="52"/>
    </location>
</feature>
<feature type="region of interest" description="Disordered" evidence="1">
    <location>
        <begin position="25"/>
        <end position="59"/>
    </location>
</feature>
<keyword evidence="3" id="KW-1185">Reference proteome</keyword>
<sequence>MDAEIDVRITGAGKKYRNVVLFPDQDSSDVEIIEDDAGSDTESEESEEESFQEEGQYSK</sequence>
<organism evidence="2 3">
    <name type="scientific">Cichlidogyrus casuarinus</name>
    <dbReference type="NCBI Taxonomy" id="1844966"/>
    <lineage>
        <taxon>Eukaryota</taxon>
        <taxon>Metazoa</taxon>
        <taxon>Spiralia</taxon>
        <taxon>Lophotrochozoa</taxon>
        <taxon>Platyhelminthes</taxon>
        <taxon>Monogenea</taxon>
        <taxon>Monopisthocotylea</taxon>
        <taxon>Dactylogyridea</taxon>
        <taxon>Ancyrocephalidae</taxon>
        <taxon>Cichlidogyrus</taxon>
    </lineage>
</organism>
<name>A0ABD2PJ39_9PLAT</name>
<comment type="caution">
    <text evidence="2">The sequence shown here is derived from an EMBL/GenBank/DDBJ whole genome shotgun (WGS) entry which is preliminary data.</text>
</comment>
<gene>
    <name evidence="2" type="ORF">Ciccas_014616</name>
</gene>
<dbReference type="Proteomes" id="UP001626550">
    <property type="component" value="Unassembled WGS sequence"/>
</dbReference>
<dbReference type="AlphaFoldDB" id="A0ABD2PJ39"/>
<dbReference type="EMBL" id="JBJKFK010009182">
    <property type="protein sequence ID" value="KAL3306888.1"/>
    <property type="molecule type" value="Genomic_DNA"/>
</dbReference>
<protein>
    <submittedName>
        <fullName evidence="2">Uncharacterized protein</fullName>
    </submittedName>
</protein>
<evidence type="ECO:0000313" key="3">
    <source>
        <dbReference type="Proteomes" id="UP001626550"/>
    </source>
</evidence>
<reference evidence="2 3" key="1">
    <citation type="submission" date="2024-11" db="EMBL/GenBank/DDBJ databases">
        <title>Adaptive evolution of stress response genes in parasites aligns with host niche diversity.</title>
        <authorList>
            <person name="Hahn C."/>
            <person name="Resl P."/>
        </authorList>
    </citation>
    <scope>NUCLEOTIDE SEQUENCE [LARGE SCALE GENOMIC DNA]</scope>
    <source>
        <strain evidence="2">EGGRZ-B1_66</strain>
        <tissue evidence="2">Body</tissue>
    </source>
</reference>
<feature type="non-terminal residue" evidence="2">
    <location>
        <position position="59"/>
    </location>
</feature>
<evidence type="ECO:0000256" key="1">
    <source>
        <dbReference type="SAM" id="MobiDB-lite"/>
    </source>
</evidence>